<dbReference type="OrthoDB" id="2154696at2"/>
<evidence type="ECO:0000256" key="1">
    <source>
        <dbReference type="SAM" id="Coils"/>
    </source>
</evidence>
<feature type="transmembrane region" description="Helical" evidence="2">
    <location>
        <begin position="308"/>
        <end position="330"/>
    </location>
</feature>
<dbReference type="STRING" id="1219383.SAMN05421733_101350"/>
<feature type="transmembrane region" description="Helical" evidence="2">
    <location>
        <begin position="60"/>
        <end position="80"/>
    </location>
</feature>
<feature type="coiled-coil region" evidence="1">
    <location>
        <begin position="265"/>
        <end position="292"/>
    </location>
</feature>
<protein>
    <recommendedName>
        <fullName evidence="5">CAP-Gly protein</fullName>
    </recommendedName>
</protein>
<keyword evidence="2" id="KW-1133">Transmembrane helix</keyword>
<feature type="transmembrane region" description="Helical" evidence="2">
    <location>
        <begin position="12"/>
        <end position="40"/>
    </location>
</feature>
<name>A0A1G6GLK0_9GAMM</name>
<proteinExistence type="predicted"/>
<dbReference type="AlphaFoldDB" id="A0A1G6GLK0"/>
<organism evidence="3 4">
    <name type="scientific">Acinetobacter boissieri</name>
    <dbReference type="NCBI Taxonomy" id="1219383"/>
    <lineage>
        <taxon>Bacteria</taxon>
        <taxon>Pseudomonadati</taxon>
        <taxon>Pseudomonadota</taxon>
        <taxon>Gammaproteobacteria</taxon>
        <taxon>Moraxellales</taxon>
        <taxon>Moraxellaceae</taxon>
        <taxon>Acinetobacter</taxon>
    </lineage>
</organism>
<accession>A0A1G6GLK0</accession>
<keyword evidence="4" id="KW-1185">Reference proteome</keyword>
<evidence type="ECO:0000256" key="2">
    <source>
        <dbReference type="SAM" id="Phobius"/>
    </source>
</evidence>
<feature type="transmembrane region" description="Helical" evidence="2">
    <location>
        <begin position="92"/>
        <end position="110"/>
    </location>
</feature>
<sequence length="335" mass="35636">MSITVEKSLQQRISWASIFAGTLIVLAVSFLLSILGIALGFSMLDPLSNTDVTNGSGTTLGIWTGISLLLSLGIGSFFAGKIAGIHGSVHGFLVWCLALIFGLFISVSALKSTLNITGNIVGSVTSATGNITSSLGKGVVQVFENSNINEVLPNSSDVLNNGNKNVMAALEKSGIPELQPNYLNSQLDWAKNKIESSIKDIAVNPQKSDEIVNDLIGSLKNRVQSINNSISKDEIKTAITKNSNMTSKEADQAVENFLKERELAVQKLNQAFEKAQTSINDAKVKYQALKQDAKEKAAIATQVAAKTALWAFIGLFLGALVSIFAGRFGAKKATN</sequence>
<evidence type="ECO:0000313" key="4">
    <source>
        <dbReference type="Proteomes" id="UP000242501"/>
    </source>
</evidence>
<keyword evidence="2" id="KW-0812">Transmembrane</keyword>
<dbReference type="EMBL" id="FMYL01000001">
    <property type="protein sequence ID" value="SDB82615.1"/>
    <property type="molecule type" value="Genomic_DNA"/>
</dbReference>
<gene>
    <name evidence="3" type="ORF">SAMN05421733_101350</name>
</gene>
<keyword evidence="2" id="KW-0472">Membrane</keyword>
<evidence type="ECO:0008006" key="5">
    <source>
        <dbReference type="Google" id="ProtNLM"/>
    </source>
</evidence>
<evidence type="ECO:0000313" key="3">
    <source>
        <dbReference type="EMBL" id="SDB82615.1"/>
    </source>
</evidence>
<reference evidence="4" key="1">
    <citation type="submission" date="2016-09" db="EMBL/GenBank/DDBJ databases">
        <authorList>
            <person name="Varghese N."/>
            <person name="Submissions S."/>
        </authorList>
    </citation>
    <scope>NUCLEOTIDE SEQUENCE [LARGE SCALE GENOMIC DNA]</scope>
    <source>
        <strain evidence="4">ANC 4422</strain>
    </source>
</reference>
<dbReference type="RefSeq" id="WP_092746602.1">
    <property type="nucleotide sequence ID" value="NZ_FMYL01000001.1"/>
</dbReference>
<keyword evidence="1" id="KW-0175">Coiled coil</keyword>
<dbReference type="Proteomes" id="UP000242501">
    <property type="component" value="Unassembled WGS sequence"/>
</dbReference>